<gene>
    <name evidence="1" type="ORF">QFC24_006513</name>
</gene>
<accession>A0ACC2X2B0</accession>
<evidence type="ECO:0000313" key="2">
    <source>
        <dbReference type="Proteomes" id="UP001234202"/>
    </source>
</evidence>
<protein>
    <submittedName>
        <fullName evidence="1">Uncharacterized protein</fullName>
    </submittedName>
</protein>
<reference evidence="1" key="1">
    <citation type="submission" date="2023-04" db="EMBL/GenBank/DDBJ databases">
        <title>Draft Genome sequencing of Naganishia species isolated from polar environments using Oxford Nanopore Technology.</title>
        <authorList>
            <person name="Leo P."/>
            <person name="Venkateswaran K."/>
        </authorList>
    </citation>
    <scope>NUCLEOTIDE SEQUENCE</scope>
    <source>
        <strain evidence="1">DBVPG 5303</strain>
    </source>
</reference>
<proteinExistence type="predicted"/>
<evidence type="ECO:0000313" key="1">
    <source>
        <dbReference type="EMBL" id="KAJ9117417.1"/>
    </source>
</evidence>
<dbReference type="EMBL" id="JASBWV010000032">
    <property type="protein sequence ID" value="KAJ9117417.1"/>
    <property type="molecule type" value="Genomic_DNA"/>
</dbReference>
<organism evidence="1 2">
    <name type="scientific">Naganishia onofrii</name>
    <dbReference type="NCBI Taxonomy" id="1851511"/>
    <lineage>
        <taxon>Eukaryota</taxon>
        <taxon>Fungi</taxon>
        <taxon>Dikarya</taxon>
        <taxon>Basidiomycota</taxon>
        <taxon>Agaricomycotina</taxon>
        <taxon>Tremellomycetes</taxon>
        <taxon>Filobasidiales</taxon>
        <taxon>Filobasidiaceae</taxon>
        <taxon>Naganishia</taxon>
    </lineage>
</organism>
<comment type="caution">
    <text evidence="1">The sequence shown here is derived from an EMBL/GenBank/DDBJ whole genome shotgun (WGS) entry which is preliminary data.</text>
</comment>
<name>A0ACC2X2B0_9TREE</name>
<sequence length="608" mass="66884">MLIDPDTVGLSKSVSKASRNEKEDMATDVGHATDDGQTKVYIYYGSNAGTCKALAYHLLDATSAHGCKGEIAVLDKIANGAFPKDGPVLIVTASYEGNPTDDAGYFVEYLKTAKSDALTGVQYAVFGCGHPDWASTFMAIPSYIDTRLSQLGAERLCDRGQGDASRADLFDEFDEWEEKLWVKLKRTYTNVAALDPNVQEQQRLHADINSTHRQNLLRYEFLQSVKVISNEVISKGNVEMKRHLVLELPEEASYRAGDYLGLLPTTPLPVVMRALVRLNLHVDDTITLKGSNGGGALPIDTPISALSLFSEYFELEQPATVKQIKILAERSTEDTSKVALERYAQPEVYESDISEKRISVLALLEEFPQLPISVSEYIEMVPSMKMRQYSISSSPLDVPNRVTLTFSVLDAPHVSGRGARYYGTATHFLSELVPGARIHAAVRPSNEGFHPPADPTIPMLMGCAGSGIAPFRSFVQERALQKASGREVGPALLFYGCHSPDTDLLYDQEMAEWQRQGVVSVRHAFSRAADHSEGCKYVQDRVWHDREEVTALFKAGARVYVCGSAPMAQSLQSTTVKILAEGKGISEQEAEALYTSLKSSRFSLDVFS</sequence>
<keyword evidence="2" id="KW-1185">Reference proteome</keyword>
<dbReference type="Proteomes" id="UP001234202">
    <property type="component" value="Unassembled WGS sequence"/>
</dbReference>